<comment type="similarity">
    <text evidence="1">Belongs to the short-chain dehydrogenases/reductases (SDR) family.</text>
</comment>
<dbReference type="PANTHER" id="PTHR42760:SF133">
    <property type="entry name" value="3-OXOACYL-[ACYL-CARRIER-PROTEIN] REDUCTASE"/>
    <property type="match status" value="1"/>
</dbReference>
<evidence type="ECO:0000256" key="2">
    <source>
        <dbReference type="ARBA" id="ARBA00023002"/>
    </source>
</evidence>
<evidence type="ECO:0000256" key="1">
    <source>
        <dbReference type="ARBA" id="ARBA00006484"/>
    </source>
</evidence>
<accession>A0ABU1V5B2</accession>
<dbReference type="InterPro" id="IPR002347">
    <property type="entry name" value="SDR_fam"/>
</dbReference>
<dbReference type="PRINTS" id="PR00080">
    <property type="entry name" value="SDRFAMILY"/>
</dbReference>
<dbReference type="EC" id="1.1.1.-" evidence="3"/>
<protein>
    <submittedName>
        <fullName evidence="3">Meso-butanediol dehydrogenase/(S,S)-butanediol dehydrogenase/diacetyl reductase</fullName>
        <ecNumber evidence="3">1.1.1.-</ecNumber>
        <ecNumber evidence="3">1.1.1.304</ecNumber>
        <ecNumber evidence="3">1.1.1.76</ecNumber>
    </submittedName>
</protein>
<dbReference type="Proteomes" id="UP001265550">
    <property type="component" value="Unassembled WGS sequence"/>
</dbReference>
<gene>
    <name evidence="3" type="ORF">J2X09_000313</name>
</gene>
<dbReference type="PANTHER" id="PTHR42760">
    <property type="entry name" value="SHORT-CHAIN DEHYDROGENASES/REDUCTASES FAMILY MEMBER"/>
    <property type="match status" value="1"/>
</dbReference>
<name>A0ABU1V5B2_9BURK</name>
<dbReference type="EC" id="1.1.1.76" evidence="3"/>
<dbReference type="PRINTS" id="PR00081">
    <property type="entry name" value="GDHRDH"/>
</dbReference>
<dbReference type="EMBL" id="JAVDWE010000001">
    <property type="protein sequence ID" value="MDR7092590.1"/>
    <property type="molecule type" value="Genomic_DNA"/>
</dbReference>
<proteinExistence type="inferred from homology"/>
<comment type="caution">
    <text evidence="3">The sequence shown here is derived from an EMBL/GenBank/DDBJ whole genome shotgun (WGS) entry which is preliminary data.</text>
</comment>
<evidence type="ECO:0000313" key="3">
    <source>
        <dbReference type="EMBL" id="MDR7092590.1"/>
    </source>
</evidence>
<keyword evidence="4" id="KW-1185">Reference proteome</keyword>
<sequence>MSVSSPTLATLPPAGAVVAITGAAQGIGLGLARHFAQAGARVVLSDVNAEACTAARDALRAEGHEVEAAAADVTDAAACERMVDTAVRAFGRLDVMVCNAGVAQVKPFMELQGADWDLHFAVNVKGAFLSLQAAARRMKEQTPLAEGRPRGKVITMASIAARYGAGVMAPYQGPYRASKAAVVSLTQTAAYTLSPDITVNALCPGIVATDMWTRMDRDLAHLNNGREGDVFASRVANVPMGRAQTPQDVAGLALFLASPASDYMTGQSINIDGGLVLS</sequence>
<dbReference type="InterPro" id="IPR036291">
    <property type="entry name" value="NAD(P)-bd_dom_sf"/>
</dbReference>
<reference evidence="3 4" key="1">
    <citation type="submission" date="2023-07" db="EMBL/GenBank/DDBJ databases">
        <title>Sorghum-associated microbial communities from plants grown in Nebraska, USA.</title>
        <authorList>
            <person name="Schachtman D."/>
        </authorList>
    </citation>
    <scope>NUCLEOTIDE SEQUENCE [LARGE SCALE GENOMIC DNA]</scope>
    <source>
        <strain evidence="3 4">BE240</strain>
    </source>
</reference>
<dbReference type="Gene3D" id="3.40.50.720">
    <property type="entry name" value="NAD(P)-binding Rossmann-like Domain"/>
    <property type="match status" value="1"/>
</dbReference>
<dbReference type="GO" id="GO:0047512">
    <property type="term" value="F:(S,S)-butanediol dehydrogenase activity"/>
    <property type="evidence" value="ECO:0007669"/>
    <property type="project" value="UniProtKB-EC"/>
</dbReference>
<dbReference type="SUPFAM" id="SSF51735">
    <property type="entry name" value="NAD(P)-binding Rossmann-fold domains"/>
    <property type="match status" value="1"/>
</dbReference>
<dbReference type="EC" id="1.1.1.304" evidence="3"/>
<keyword evidence="2 3" id="KW-0560">Oxidoreductase</keyword>
<evidence type="ECO:0000313" key="4">
    <source>
        <dbReference type="Proteomes" id="UP001265550"/>
    </source>
</evidence>
<dbReference type="GO" id="GO:0052588">
    <property type="term" value="F:diacetyl reductase ((S)-acetoin forming) (NAD+) activity"/>
    <property type="evidence" value="ECO:0007669"/>
    <property type="project" value="UniProtKB-EC"/>
</dbReference>
<dbReference type="Pfam" id="PF13561">
    <property type="entry name" value="adh_short_C2"/>
    <property type="match status" value="1"/>
</dbReference>
<organism evidence="3 4">
    <name type="scientific">Hydrogenophaga laconesensis</name>
    <dbReference type="NCBI Taxonomy" id="1805971"/>
    <lineage>
        <taxon>Bacteria</taxon>
        <taxon>Pseudomonadati</taxon>
        <taxon>Pseudomonadota</taxon>
        <taxon>Betaproteobacteria</taxon>
        <taxon>Burkholderiales</taxon>
        <taxon>Comamonadaceae</taxon>
        <taxon>Hydrogenophaga</taxon>
    </lineage>
</organism>
<dbReference type="RefSeq" id="WP_204731599.1">
    <property type="nucleotide sequence ID" value="NZ_JAVDWE010000001.1"/>
</dbReference>